<dbReference type="Gene3D" id="3.40.30.120">
    <property type="match status" value="1"/>
</dbReference>
<evidence type="ECO:0000256" key="2">
    <source>
        <dbReference type="ARBA" id="ARBA00022630"/>
    </source>
</evidence>
<comment type="cofactor">
    <cofactor evidence="1">
        <name>FAD</name>
        <dbReference type="ChEBI" id="CHEBI:57692"/>
    </cofactor>
</comment>
<dbReference type="InterPro" id="IPR050641">
    <property type="entry name" value="RIFMO-like"/>
</dbReference>
<gene>
    <name evidence="5" type="ORF">GSF22_31125</name>
</gene>
<dbReference type="EMBL" id="WVUH01000476">
    <property type="protein sequence ID" value="MBO4210413.1"/>
    <property type="molecule type" value="Genomic_DNA"/>
</dbReference>
<dbReference type="RefSeq" id="WP_208817503.1">
    <property type="nucleotide sequence ID" value="NZ_WVUH01000476.1"/>
</dbReference>
<protein>
    <submittedName>
        <fullName evidence="5">2-polyprenyl-6-methoxyphenol hydroxylase</fullName>
    </submittedName>
</protein>
<dbReference type="Proteomes" id="UP000823521">
    <property type="component" value="Unassembled WGS sequence"/>
</dbReference>
<dbReference type="PRINTS" id="PR00420">
    <property type="entry name" value="RNGMNOXGNASE"/>
</dbReference>
<comment type="caution">
    <text evidence="5">The sequence shown here is derived from an EMBL/GenBank/DDBJ whole genome shotgun (WGS) entry which is preliminary data.</text>
</comment>
<evidence type="ECO:0000313" key="6">
    <source>
        <dbReference type="Proteomes" id="UP000823521"/>
    </source>
</evidence>
<reference evidence="5 6" key="1">
    <citation type="submission" date="2019-12" db="EMBL/GenBank/DDBJ databases">
        <title>Whole genome sequencing of endophytic Actinobacterium Micromonospora sp. MPMI6T.</title>
        <authorList>
            <person name="Evv R."/>
            <person name="Podile A.R."/>
        </authorList>
    </citation>
    <scope>NUCLEOTIDE SEQUENCE [LARGE SCALE GENOMIC DNA]</scope>
    <source>
        <strain evidence="5 6">MPMI6</strain>
    </source>
</reference>
<dbReference type="Gene3D" id="3.50.50.60">
    <property type="entry name" value="FAD/NAD(P)-binding domain"/>
    <property type="match status" value="1"/>
</dbReference>
<dbReference type="InterPro" id="IPR002938">
    <property type="entry name" value="FAD-bd"/>
</dbReference>
<keyword evidence="3" id="KW-0274">FAD</keyword>
<organism evidence="5 6">
    <name type="scientific">Micromonospora echinofusca</name>
    <dbReference type="NCBI Taxonomy" id="47858"/>
    <lineage>
        <taxon>Bacteria</taxon>
        <taxon>Bacillati</taxon>
        <taxon>Actinomycetota</taxon>
        <taxon>Actinomycetes</taxon>
        <taxon>Micromonosporales</taxon>
        <taxon>Micromonosporaceae</taxon>
        <taxon>Micromonospora</taxon>
    </lineage>
</organism>
<sequence length="437" mass="46773">VPSPTYTLLCSQDRLEPLLRTHAERLNPGRIHFGTALVDLAVDTDGVTAAVARDGQRERIRARYLVAADGAASGIRDRLGITMAGPRDVSHNLNVLFDADLGARVADRPCAVYTVSRPDLHGTFLAVDNRRRWLFNLVADGTDPGLDRLDDAACIRLIRSAAGLPDLPVTLVERQVWRAAARVASRFRHGPVLLAGDAAHVTTPYGGFGMNCGIADADNLAWKLAAVHHGWAAPDLLDTYEPERRPVAQASARESHRRLCDAIDAHRHGTSPRGRPSEGLVLGYHYRSAAVLDDGTTAPTGDPVADYTPTARPGHRLPHTWLDPGRTRSTLDLVAGTGYTLLAAPGADVWAHSAASVARVTGLPLTCHALDAVLPPPELASYLDQCGLHDDGVLLVRPDGHVAWRGPSTVTVDPVEVLRLLTGPRRPVSGRGPGSGR</sequence>
<accession>A0ABS3W0X7</accession>
<dbReference type="PANTHER" id="PTHR43004:SF19">
    <property type="entry name" value="BINDING MONOOXYGENASE, PUTATIVE (JCVI)-RELATED"/>
    <property type="match status" value="1"/>
</dbReference>
<proteinExistence type="predicted"/>
<keyword evidence="2" id="KW-0285">Flavoprotein</keyword>
<dbReference type="SUPFAM" id="SSF51905">
    <property type="entry name" value="FAD/NAD(P)-binding domain"/>
    <property type="match status" value="1"/>
</dbReference>
<dbReference type="Pfam" id="PF21274">
    <property type="entry name" value="Rng_hyd_C"/>
    <property type="match status" value="1"/>
</dbReference>
<evidence type="ECO:0000259" key="4">
    <source>
        <dbReference type="Pfam" id="PF01494"/>
    </source>
</evidence>
<feature type="non-terminal residue" evidence="5">
    <location>
        <position position="1"/>
    </location>
</feature>
<evidence type="ECO:0000256" key="1">
    <source>
        <dbReference type="ARBA" id="ARBA00001974"/>
    </source>
</evidence>
<dbReference type="PANTHER" id="PTHR43004">
    <property type="entry name" value="TRK SYSTEM POTASSIUM UPTAKE PROTEIN"/>
    <property type="match status" value="1"/>
</dbReference>
<feature type="domain" description="FAD-binding" evidence="4">
    <location>
        <begin position="3"/>
        <end position="254"/>
    </location>
</feature>
<dbReference type="Gene3D" id="3.30.9.10">
    <property type="entry name" value="D-Amino Acid Oxidase, subunit A, domain 2"/>
    <property type="match status" value="1"/>
</dbReference>
<keyword evidence="6" id="KW-1185">Reference proteome</keyword>
<dbReference type="Pfam" id="PF01494">
    <property type="entry name" value="FAD_binding_3"/>
    <property type="match status" value="1"/>
</dbReference>
<dbReference type="InterPro" id="IPR036188">
    <property type="entry name" value="FAD/NAD-bd_sf"/>
</dbReference>
<evidence type="ECO:0000313" key="5">
    <source>
        <dbReference type="EMBL" id="MBO4210413.1"/>
    </source>
</evidence>
<evidence type="ECO:0000256" key="3">
    <source>
        <dbReference type="ARBA" id="ARBA00022827"/>
    </source>
</evidence>
<name>A0ABS3W0X7_MICEH</name>